<dbReference type="InterPro" id="IPR050765">
    <property type="entry name" value="Riboflavin_Biosynth_HTPR"/>
</dbReference>
<comment type="pathway">
    <text evidence="3 12">Cofactor biosynthesis; riboflavin biosynthesis; 5-amino-6-(D-ribitylamino)uracil from GTP: step 3/4.</text>
</comment>
<dbReference type="InterPro" id="IPR002734">
    <property type="entry name" value="RibDG_C"/>
</dbReference>
<evidence type="ECO:0000256" key="2">
    <source>
        <dbReference type="ARBA" id="ARBA00004882"/>
    </source>
</evidence>
<evidence type="ECO:0000256" key="10">
    <source>
        <dbReference type="ARBA" id="ARBA00023002"/>
    </source>
</evidence>
<name>A7HMX6_FERNB</name>
<dbReference type="eggNOG" id="COG0117">
    <property type="taxonomic scope" value="Bacteria"/>
</dbReference>
<feature type="binding site" evidence="14">
    <location>
        <position position="192"/>
    </location>
    <ligand>
        <name>substrate</name>
    </ligand>
</feature>
<comment type="similarity">
    <text evidence="4 12">In the N-terminal section; belongs to the cytidine and deoxycytidylate deaminase family.</text>
</comment>
<dbReference type="SUPFAM" id="SSF53597">
    <property type="entry name" value="Dihydrofolate reductase-like"/>
    <property type="match status" value="1"/>
</dbReference>
<dbReference type="EC" id="3.5.4.26" evidence="12"/>
<comment type="similarity">
    <text evidence="5 12">In the C-terminal section; belongs to the HTP reductase family.</text>
</comment>
<dbReference type="InterPro" id="IPR016193">
    <property type="entry name" value="Cytidine_deaminase-like"/>
</dbReference>
<dbReference type="eggNOG" id="COG1985">
    <property type="taxonomic scope" value="Bacteria"/>
</dbReference>
<feature type="binding site" evidence="14">
    <location>
        <position position="208"/>
    </location>
    <ligand>
        <name>NADP(+)</name>
        <dbReference type="ChEBI" id="CHEBI:58349"/>
    </ligand>
</feature>
<keyword evidence="18" id="KW-1185">Reference proteome</keyword>
<evidence type="ECO:0000256" key="12">
    <source>
        <dbReference type="PIRNR" id="PIRNR006769"/>
    </source>
</evidence>
<feature type="active site" description="Proton donor" evidence="13">
    <location>
        <position position="59"/>
    </location>
</feature>
<evidence type="ECO:0000256" key="7">
    <source>
        <dbReference type="ARBA" id="ARBA00022723"/>
    </source>
</evidence>
<dbReference type="KEGG" id="fno:Fnod_1415"/>
<evidence type="ECO:0000256" key="6">
    <source>
        <dbReference type="ARBA" id="ARBA00022619"/>
    </source>
</evidence>
<comment type="pathway">
    <text evidence="2 12">Cofactor biosynthesis; riboflavin biosynthesis; 5-amino-6-(D-ribitylamino)uracil from GTP: step 2/4.</text>
</comment>
<dbReference type="PROSITE" id="PS00903">
    <property type="entry name" value="CYT_DCMP_DEAMINASES_1"/>
    <property type="match status" value="1"/>
</dbReference>
<evidence type="ECO:0000256" key="15">
    <source>
        <dbReference type="PIRSR" id="PIRSR006769-3"/>
    </source>
</evidence>
<protein>
    <recommendedName>
        <fullName evidence="12">Riboflavin biosynthesis protein RibD</fullName>
    </recommendedName>
    <domain>
        <recommendedName>
            <fullName evidence="12">Diaminohydroxyphosphoribosylaminopyrimidine deaminase</fullName>
            <shortName evidence="12">DRAP deaminase</shortName>
            <ecNumber evidence="12">3.5.4.26</ecNumber>
        </recommendedName>
        <alternativeName>
            <fullName evidence="12">Riboflavin-specific deaminase</fullName>
        </alternativeName>
    </domain>
    <domain>
        <recommendedName>
            <fullName evidence="12">5-amino-6-(5-phosphoribosylamino)uracil reductase</fullName>
            <ecNumber evidence="12">1.1.1.193</ecNumber>
        </recommendedName>
        <alternativeName>
            <fullName evidence="12">HTP reductase</fullName>
        </alternativeName>
    </domain>
</protein>
<feature type="binding site" evidence="15">
    <location>
        <position position="85"/>
    </location>
    <ligand>
        <name>Zn(2+)</name>
        <dbReference type="ChEBI" id="CHEBI:29105"/>
        <note>catalytic</note>
    </ligand>
</feature>
<comment type="catalytic activity">
    <reaction evidence="12">
        <text>5-amino-6-(5-phospho-D-ribitylamino)uracil + NADP(+) = 5-amino-6-(5-phospho-D-ribosylamino)uracil + NADPH + H(+)</text>
        <dbReference type="Rhea" id="RHEA:17845"/>
        <dbReference type="ChEBI" id="CHEBI:15378"/>
        <dbReference type="ChEBI" id="CHEBI:57783"/>
        <dbReference type="ChEBI" id="CHEBI:58349"/>
        <dbReference type="ChEBI" id="CHEBI:58421"/>
        <dbReference type="ChEBI" id="CHEBI:58453"/>
        <dbReference type="EC" id="1.1.1.193"/>
    </reaction>
</comment>
<evidence type="ECO:0000256" key="3">
    <source>
        <dbReference type="ARBA" id="ARBA00004910"/>
    </source>
</evidence>
<feature type="domain" description="CMP/dCMP-type deaminase" evidence="16">
    <location>
        <begin position="8"/>
        <end position="132"/>
    </location>
</feature>
<dbReference type="Gene3D" id="3.40.140.10">
    <property type="entry name" value="Cytidine Deaminase, domain 2"/>
    <property type="match status" value="1"/>
</dbReference>
<dbReference type="Pfam" id="PF00383">
    <property type="entry name" value="dCMP_cyt_deam_1"/>
    <property type="match status" value="1"/>
</dbReference>
<dbReference type="InterPro" id="IPR024072">
    <property type="entry name" value="DHFR-like_dom_sf"/>
</dbReference>
<keyword evidence="7 12" id="KW-0479">Metal-binding</keyword>
<evidence type="ECO:0000313" key="17">
    <source>
        <dbReference type="EMBL" id="ABS61259.1"/>
    </source>
</evidence>
<feature type="binding site" evidence="14">
    <location>
        <position position="163"/>
    </location>
    <ligand>
        <name>NADP(+)</name>
        <dbReference type="ChEBI" id="CHEBI:58349"/>
    </ligand>
</feature>
<evidence type="ECO:0000256" key="11">
    <source>
        <dbReference type="ARBA" id="ARBA00023268"/>
    </source>
</evidence>
<feature type="binding site" evidence="14">
    <location>
        <position position="215"/>
    </location>
    <ligand>
        <name>substrate</name>
    </ligand>
</feature>
<dbReference type="HOGENOM" id="CLU_036590_1_0_0"/>
<keyword evidence="12" id="KW-0378">Hydrolase</keyword>
<dbReference type="InterPro" id="IPR016192">
    <property type="entry name" value="APOBEC/CMP_deaminase_Zn-bd"/>
</dbReference>
<accession>A7HMX6</accession>
<evidence type="ECO:0000256" key="5">
    <source>
        <dbReference type="ARBA" id="ARBA00007417"/>
    </source>
</evidence>
<dbReference type="EC" id="1.1.1.193" evidence="12"/>
<dbReference type="PANTHER" id="PTHR38011:SF7">
    <property type="entry name" value="2,5-DIAMINO-6-RIBOSYLAMINO-4(3H)-PYRIMIDINONE 5'-PHOSPHATE REDUCTASE"/>
    <property type="match status" value="1"/>
</dbReference>
<dbReference type="RefSeq" id="WP_011994565.1">
    <property type="nucleotide sequence ID" value="NC_009718.1"/>
</dbReference>
<keyword evidence="6 12" id="KW-0686">Riboflavin biosynthesis</keyword>
<gene>
    <name evidence="17" type="ordered locus">Fnod_1415</name>
</gene>
<feature type="binding site" evidence="14">
    <location>
        <position position="212"/>
    </location>
    <ligand>
        <name>substrate</name>
    </ligand>
</feature>
<dbReference type="PANTHER" id="PTHR38011">
    <property type="entry name" value="DIHYDROFOLATE REDUCTASE FAMILY PROTEIN (AFU_ORTHOLOGUE AFUA_8G06820)"/>
    <property type="match status" value="1"/>
</dbReference>
<dbReference type="AlphaFoldDB" id="A7HMX6"/>
<comment type="catalytic activity">
    <reaction evidence="12">
        <text>2,5-diamino-6-hydroxy-4-(5-phosphoribosylamino)-pyrimidine + H2O + H(+) = 5-amino-6-(5-phospho-D-ribosylamino)uracil + NH4(+)</text>
        <dbReference type="Rhea" id="RHEA:21868"/>
        <dbReference type="ChEBI" id="CHEBI:15377"/>
        <dbReference type="ChEBI" id="CHEBI:15378"/>
        <dbReference type="ChEBI" id="CHEBI:28938"/>
        <dbReference type="ChEBI" id="CHEBI:58453"/>
        <dbReference type="ChEBI" id="CHEBI:58614"/>
        <dbReference type="EC" id="3.5.4.26"/>
    </reaction>
</comment>
<evidence type="ECO:0000313" key="18">
    <source>
        <dbReference type="Proteomes" id="UP000002415"/>
    </source>
</evidence>
<reference evidence="17 18" key="2">
    <citation type="journal article" date="2009" name="Proc. Natl. Acad. Sci. U.S.A.">
        <title>On the chimeric nature, thermophilic origin, and phylogenetic placement of the Thermotogales.</title>
        <authorList>
            <person name="Zhaxybayeva O."/>
            <person name="Swithers K.S."/>
            <person name="Lapierre P."/>
            <person name="Fournier G.P."/>
            <person name="Bickhart D.M."/>
            <person name="DeBoy R.T."/>
            <person name="Nelson K.E."/>
            <person name="Nesbo C.L."/>
            <person name="Doolittle W.F."/>
            <person name="Gogarten J.P."/>
            <person name="Noll K.M."/>
        </authorList>
    </citation>
    <scope>NUCLEOTIDE SEQUENCE [LARGE SCALE GENOMIC DNA]</scope>
    <source>
        <strain evidence="18">ATCC 35602 / DSM 5306 / Rt17-B1</strain>
    </source>
</reference>
<evidence type="ECO:0000256" key="4">
    <source>
        <dbReference type="ARBA" id="ARBA00005259"/>
    </source>
</evidence>
<organism evidence="17 18">
    <name type="scientific">Fervidobacterium nodosum (strain ATCC 35602 / DSM 5306 / Rt17-B1)</name>
    <dbReference type="NCBI Taxonomy" id="381764"/>
    <lineage>
        <taxon>Bacteria</taxon>
        <taxon>Thermotogati</taxon>
        <taxon>Thermotogota</taxon>
        <taxon>Thermotogae</taxon>
        <taxon>Thermotogales</taxon>
        <taxon>Fervidobacteriaceae</taxon>
        <taxon>Fervidobacterium</taxon>
    </lineage>
</organism>
<comment type="cofactor">
    <cofactor evidence="12 15">
        <name>Zn(2+)</name>
        <dbReference type="ChEBI" id="CHEBI:29105"/>
    </cofactor>
    <text evidence="12 15">Binds 1 zinc ion.</text>
</comment>
<dbReference type="EMBL" id="CP000771">
    <property type="protein sequence ID" value="ABS61259.1"/>
    <property type="molecule type" value="Genomic_DNA"/>
</dbReference>
<keyword evidence="10 12" id="KW-0560">Oxidoreductase</keyword>
<dbReference type="InterPro" id="IPR004794">
    <property type="entry name" value="Eubact_RibD"/>
</dbReference>
<feature type="binding site" evidence="15">
    <location>
        <position position="94"/>
    </location>
    <ligand>
        <name>Zn(2+)</name>
        <dbReference type="ChEBI" id="CHEBI:29105"/>
        <note>catalytic</note>
    </ligand>
</feature>
<reference evidence="17 18" key="1">
    <citation type="submission" date="2007-07" db="EMBL/GenBank/DDBJ databases">
        <title>Complete sequence of Fervidobacterium nodosum Rt17-B1.</title>
        <authorList>
            <consortium name="US DOE Joint Genome Institute"/>
            <person name="Copeland A."/>
            <person name="Lucas S."/>
            <person name="Lapidus A."/>
            <person name="Barry K."/>
            <person name="Glavina del Rio T."/>
            <person name="Dalin E."/>
            <person name="Tice H."/>
            <person name="Pitluck S."/>
            <person name="Saunders E."/>
            <person name="Brettin T."/>
            <person name="Bruce D."/>
            <person name="Detter J.C."/>
            <person name="Han C."/>
            <person name="Schmutz J."/>
            <person name="Larimer F."/>
            <person name="Land M."/>
            <person name="Hauser L."/>
            <person name="Kyrpides N."/>
            <person name="Mikhailova N."/>
            <person name="Nelson K."/>
            <person name="Gogarten J.P."/>
            <person name="Noll K."/>
            <person name="Richardson P."/>
        </authorList>
    </citation>
    <scope>NUCLEOTIDE SEQUENCE [LARGE SCALE GENOMIC DNA]</scope>
    <source>
        <strain evidence="18">ATCC 35602 / DSM 5306 / Rt17-B1</strain>
    </source>
</reference>
<keyword evidence="9 12" id="KW-0521">NADP</keyword>
<proteinExistence type="inferred from homology"/>
<dbReference type="GO" id="GO:0009231">
    <property type="term" value="P:riboflavin biosynthetic process"/>
    <property type="evidence" value="ECO:0007669"/>
    <property type="project" value="UniProtKB-UniPathway"/>
</dbReference>
<dbReference type="GO" id="GO:0008703">
    <property type="term" value="F:5-amino-6-(5-phosphoribosylamino)uracil reductase activity"/>
    <property type="evidence" value="ECO:0007669"/>
    <property type="project" value="UniProtKB-EC"/>
</dbReference>
<dbReference type="SUPFAM" id="SSF53927">
    <property type="entry name" value="Cytidine deaminase-like"/>
    <property type="match status" value="1"/>
</dbReference>
<dbReference type="InterPro" id="IPR002125">
    <property type="entry name" value="CMP_dCMP_dom"/>
</dbReference>
<keyword evidence="11" id="KW-0511">Multifunctional enzyme</keyword>
<comment type="function">
    <text evidence="1 12">Converts 2,5-diamino-6-(ribosylamino)-4(3h)-pyrimidinone 5'-phosphate into 5-amino-6-(ribosylamino)-2,4(1h,3h)-pyrimidinedione 5'-phosphate.</text>
</comment>
<sequence length="365" mass="40618">MIFLNEDKVHERFMKLAIVIAKKGIGFVNPNPPVGAVIVKDGKILSMGYHKYYGGYHAERDAILSALNAGIDISGSTMYVTLEPCDHYGKTPPCTDLIIQSGIKEVYIACTDPNPISGNGAEKLRKNGVDVHIGLLEEEARELAKFFFKSVETGIPYVTLKYAATLDGKIADVNGNSKWITDELRKVVHKLRSEHMAVLVGAGTVIKDNPTLNVRFLKSKKRNPIKVVLDKRGVIFEKIKDLNVFQGEKVIVFTEKQVSAPELNGVNGVKIFNVLEPIEILKTLYKEERVDSVLVEGGSEIFSQFLPFADEIYGFYGLKALGKGKGIFENIVNFIDSPFDFSIKHFKVSKNKKEFLVVMKRCSQG</sequence>
<keyword evidence="8 12" id="KW-0862">Zinc</keyword>
<dbReference type="GO" id="GO:0008270">
    <property type="term" value="F:zinc ion binding"/>
    <property type="evidence" value="ECO:0007669"/>
    <property type="project" value="InterPro"/>
</dbReference>
<dbReference type="Proteomes" id="UP000002415">
    <property type="component" value="Chromosome"/>
</dbReference>
<dbReference type="CDD" id="cd01284">
    <property type="entry name" value="Riboflavin_deaminase-reductase"/>
    <property type="match status" value="1"/>
</dbReference>
<evidence type="ECO:0000256" key="1">
    <source>
        <dbReference type="ARBA" id="ARBA00002151"/>
    </source>
</evidence>
<feature type="binding site" evidence="14">
    <location>
        <position position="179"/>
    </location>
    <ligand>
        <name>NADP(+)</name>
        <dbReference type="ChEBI" id="CHEBI:58349"/>
    </ligand>
</feature>
<evidence type="ECO:0000256" key="14">
    <source>
        <dbReference type="PIRSR" id="PIRSR006769-2"/>
    </source>
</evidence>
<feature type="binding site" evidence="15">
    <location>
        <position position="57"/>
    </location>
    <ligand>
        <name>Zn(2+)</name>
        <dbReference type="ChEBI" id="CHEBI:29105"/>
        <note>catalytic</note>
    </ligand>
</feature>
<dbReference type="GO" id="GO:0008835">
    <property type="term" value="F:diaminohydroxyphosphoribosylaminopyrimidine deaminase activity"/>
    <property type="evidence" value="ECO:0007669"/>
    <property type="project" value="UniProtKB-EC"/>
</dbReference>
<dbReference type="Gene3D" id="3.40.430.10">
    <property type="entry name" value="Dihydrofolate Reductase, subunit A"/>
    <property type="match status" value="1"/>
</dbReference>
<dbReference type="PROSITE" id="PS51747">
    <property type="entry name" value="CYT_DCMP_DEAMINASES_2"/>
    <property type="match status" value="1"/>
</dbReference>
<feature type="binding site" evidence="14">
    <location>
        <position position="296"/>
    </location>
    <ligand>
        <name>substrate</name>
    </ligand>
</feature>
<evidence type="ECO:0000256" key="9">
    <source>
        <dbReference type="ARBA" id="ARBA00022857"/>
    </source>
</evidence>
<dbReference type="UniPathway" id="UPA00275">
    <property type="reaction ID" value="UER00401"/>
</dbReference>
<evidence type="ECO:0000256" key="8">
    <source>
        <dbReference type="ARBA" id="ARBA00022833"/>
    </source>
</evidence>
<evidence type="ECO:0000259" key="16">
    <source>
        <dbReference type="PROSITE" id="PS51747"/>
    </source>
</evidence>
<dbReference type="Pfam" id="PF01872">
    <property type="entry name" value="RibD_C"/>
    <property type="match status" value="1"/>
</dbReference>
<dbReference type="PIRSF" id="PIRSF006769">
    <property type="entry name" value="RibD"/>
    <property type="match status" value="1"/>
</dbReference>
<feature type="binding site" evidence="14">
    <location>
        <position position="204"/>
    </location>
    <ligand>
        <name>NADP(+)</name>
        <dbReference type="ChEBI" id="CHEBI:58349"/>
    </ligand>
</feature>
<dbReference type="STRING" id="381764.Fnod_1415"/>
<evidence type="ECO:0000256" key="13">
    <source>
        <dbReference type="PIRSR" id="PIRSR006769-1"/>
    </source>
</evidence>
<feature type="binding site" evidence="14">
    <location>
        <position position="177"/>
    </location>
    <ligand>
        <name>substrate</name>
    </ligand>
</feature>
<dbReference type="NCBIfam" id="TIGR00326">
    <property type="entry name" value="eubact_ribD"/>
    <property type="match status" value="1"/>
</dbReference>